<protein>
    <submittedName>
        <fullName evidence="7">Amino acid permease</fullName>
    </submittedName>
</protein>
<dbReference type="GO" id="GO:0016020">
    <property type="term" value="C:membrane"/>
    <property type="evidence" value="ECO:0007669"/>
    <property type="project" value="UniProtKB-SubCell"/>
</dbReference>
<feature type="transmembrane region" description="Helical" evidence="6">
    <location>
        <begin position="423"/>
        <end position="442"/>
    </location>
</feature>
<evidence type="ECO:0000256" key="5">
    <source>
        <dbReference type="ARBA" id="ARBA00023136"/>
    </source>
</evidence>
<feature type="transmembrane region" description="Helical" evidence="6">
    <location>
        <begin position="32"/>
        <end position="59"/>
    </location>
</feature>
<evidence type="ECO:0000313" key="7">
    <source>
        <dbReference type="EMBL" id="MBK1783231.1"/>
    </source>
</evidence>
<sequence length="498" mass="52269">MATTPAGPDVSSDAQQLAALGYTSEFRRDMSLWANFSLGFTYLSPVVGIYTLFAVSLAVGGPPMIWSLILVGLGQLLVALVFGEVVSQYPIAGGVYPWARRLWGPKWAWLTGWVYAIALLVTIASVVYGAGPYLASLLDLTVSTNTTIICALVMILLATAINLGGTKVLAAAALIGFTTEILGALVVGGWLLISERHHGLGVLFDSFGAEAGGSYLAAFLAAGLIGIFQYYGFEACGDVAEEVPGASTRIPKAMRMTIYVGGAAATFVCLALVLAVPDFGAVISGENADPVSGVLTTAFGDWGAKVVLAVVLVSFLSCALSLQAAASRLMYSYARDRMLPGSGVLARFSRTRGVPPYTLLVAALVPAVVVLVSRFSENAITKIVSFAVLGIYLGFQMVVLAALRARLKGWRPSGSFTLGRWGLPVNVAALLYGVAAIVNMVWPRTPDAPWYDDYLVLLSGVVVLGAGLLLLVLLRPYRHSTATAGDAVANSTTAREDA</sequence>
<feature type="transmembrane region" description="Helical" evidence="6">
    <location>
        <begin position="382"/>
        <end position="403"/>
    </location>
</feature>
<feature type="transmembrane region" description="Helical" evidence="6">
    <location>
        <begin position="168"/>
        <end position="193"/>
    </location>
</feature>
<feature type="transmembrane region" description="Helical" evidence="6">
    <location>
        <begin position="302"/>
        <end position="322"/>
    </location>
</feature>
<dbReference type="RefSeq" id="WP_200314391.1">
    <property type="nucleotide sequence ID" value="NZ_JAENJH010000001.1"/>
</dbReference>
<evidence type="ECO:0000313" key="8">
    <source>
        <dbReference type="Proteomes" id="UP000635245"/>
    </source>
</evidence>
<dbReference type="PANTHER" id="PTHR45649:SF26">
    <property type="entry name" value="OS04G0435100 PROTEIN"/>
    <property type="match status" value="1"/>
</dbReference>
<feature type="transmembrane region" description="Helical" evidence="6">
    <location>
        <begin position="454"/>
        <end position="474"/>
    </location>
</feature>
<evidence type="ECO:0000256" key="3">
    <source>
        <dbReference type="ARBA" id="ARBA00022692"/>
    </source>
</evidence>
<evidence type="ECO:0000256" key="1">
    <source>
        <dbReference type="ARBA" id="ARBA00004141"/>
    </source>
</evidence>
<gene>
    <name evidence="7" type="ORF">JHE00_02760</name>
</gene>
<dbReference type="EMBL" id="JAENJH010000001">
    <property type="protein sequence ID" value="MBK1783231.1"/>
    <property type="molecule type" value="Genomic_DNA"/>
</dbReference>
<dbReference type="Proteomes" id="UP000635245">
    <property type="component" value="Unassembled WGS sequence"/>
</dbReference>
<evidence type="ECO:0000256" key="6">
    <source>
        <dbReference type="SAM" id="Phobius"/>
    </source>
</evidence>
<feature type="transmembrane region" description="Helical" evidence="6">
    <location>
        <begin position="142"/>
        <end position="161"/>
    </location>
</feature>
<comment type="subcellular location">
    <subcellularLocation>
        <location evidence="1">Membrane</location>
        <topology evidence="1">Multi-pass membrane protein</topology>
    </subcellularLocation>
</comment>
<accession>A0A934QMI9</accession>
<dbReference type="Gene3D" id="1.20.1740.10">
    <property type="entry name" value="Amino acid/polyamine transporter I"/>
    <property type="match status" value="1"/>
</dbReference>
<dbReference type="GO" id="GO:0022857">
    <property type="term" value="F:transmembrane transporter activity"/>
    <property type="evidence" value="ECO:0007669"/>
    <property type="project" value="InterPro"/>
</dbReference>
<keyword evidence="3 6" id="KW-0812">Transmembrane</keyword>
<name>A0A934QMI9_9PSEU</name>
<keyword evidence="4 6" id="KW-1133">Transmembrane helix</keyword>
<evidence type="ECO:0000256" key="4">
    <source>
        <dbReference type="ARBA" id="ARBA00022989"/>
    </source>
</evidence>
<dbReference type="PANTHER" id="PTHR45649">
    <property type="entry name" value="AMINO-ACID PERMEASE BAT1"/>
    <property type="match status" value="1"/>
</dbReference>
<dbReference type="AlphaFoldDB" id="A0A934QMI9"/>
<dbReference type="InterPro" id="IPR002293">
    <property type="entry name" value="AA/rel_permease1"/>
</dbReference>
<reference evidence="7" key="1">
    <citation type="submission" date="2020-12" db="EMBL/GenBank/DDBJ databases">
        <title>Prauserella sp. ASG 168, a novel actinomycete isolated from cave rock.</title>
        <authorList>
            <person name="Suriyachadkun C."/>
        </authorList>
    </citation>
    <scope>NUCLEOTIDE SEQUENCE</scope>
    <source>
        <strain evidence="7">ASG 168</strain>
    </source>
</reference>
<feature type="transmembrane region" description="Helical" evidence="6">
    <location>
        <begin position="213"/>
        <end position="233"/>
    </location>
</feature>
<proteinExistence type="predicted"/>
<keyword evidence="5 6" id="KW-0472">Membrane</keyword>
<keyword evidence="2" id="KW-0813">Transport</keyword>
<keyword evidence="8" id="KW-1185">Reference proteome</keyword>
<feature type="transmembrane region" description="Helical" evidence="6">
    <location>
        <begin position="357"/>
        <end position="376"/>
    </location>
</feature>
<comment type="caution">
    <text evidence="7">The sequence shown here is derived from an EMBL/GenBank/DDBJ whole genome shotgun (WGS) entry which is preliminary data.</text>
</comment>
<dbReference type="Pfam" id="PF13520">
    <property type="entry name" value="AA_permease_2"/>
    <property type="match status" value="1"/>
</dbReference>
<organism evidence="7 8">
    <name type="scientific">Prauserella cavernicola</name>
    <dbReference type="NCBI Taxonomy" id="2800127"/>
    <lineage>
        <taxon>Bacteria</taxon>
        <taxon>Bacillati</taxon>
        <taxon>Actinomycetota</taxon>
        <taxon>Actinomycetes</taxon>
        <taxon>Pseudonocardiales</taxon>
        <taxon>Pseudonocardiaceae</taxon>
        <taxon>Prauserella</taxon>
    </lineage>
</organism>
<feature type="transmembrane region" description="Helical" evidence="6">
    <location>
        <begin position="65"/>
        <end position="86"/>
    </location>
</feature>
<feature type="transmembrane region" description="Helical" evidence="6">
    <location>
        <begin position="107"/>
        <end position="130"/>
    </location>
</feature>
<evidence type="ECO:0000256" key="2">
    <source>
        <dbReference type="ARBA" id="ARBA00022448"/>
    </source>
</evidence>
<dbReference type="PIRSF" id="PIRSF006060">
    <property type="entry name" value="AA_transporter"/>
    <property type="match status" value="1"/>
</dbReference>
<feature type="transmembrane region" description="Helical" evidence="6">
    <location>
        <begin position="258"/>
        <end position="282"/>
    </location>
</feature>